<evidence type="ECO:0000256" key="2">
    <source>
        <dbReference type="ARBA" id="ARBA00022692"/>
    </source>
</evidence>
<sequence>MSNTDAAPCMTAATDSFESDETPETYAEAISAHARKIQKNSFVCGANYRDFSKFVNLSPSERNIQLLDQLQPDLTRAHRSVVCLRFDSDGTRQPNTYAGTEGPQSFLDRTPLKTGCAEFLFIRGYPSAEWIRVIGSQLRIDPEVFRRHAGRQHSSGDIRRNYNALVKHGVAGQSIVRRYSIHNENTYTIDQLITFCVVKKNGGYTAVICLDTGRDLRQGPEAPWNKAEAEPDSCLPTIQHPAKVALRTNDQTTSFASEEDADRLLQSTSIPTAKHLPLQYGMLADEDQSLMRSSPIYALNELFLFAASSNSQFLNFVKGQVEDALLNAQSHEGQEELSLINLRFTKDLLEENIGHYSEVIAFLQSKLAAKWKGSDADLAQDVQDSILRDFESLLRRAKELAARCLDGTAIIMNGAMLRESRKAIEQAEKVERLTILALIFVPLSFITSAFGMNFKELGQGEVGMQVFAEVAVPVLCVSLIICFWGRIHRAITSLWD</sequence>
<feature type="transmembrane region" description="Helical" evidence="6">
    <location>
        <begin position="433"/>
        <end position="454"/>
    </location>
</feature>
<gene>
    <name evidence="7" type="ORF">LY89DRAFT_733725</name>
</gene>
<feature type="region of interest" description="Disordered" evidence="5">
    <location>
        <begin position="1"/>
        <end position="21"/>
    </location>
</feature>
<evidence type="ECO:0000256" key="1">
    <source>
        <dbReference type="ARBA" id="ARBA00004141"/>
    </source>
</evidence>
<dbReference type="Gene3D" id="1.20.58.340">
    <property type="entry name" value="Magnesium transport protein CorA, transmembrane region"/>
    <property type="match status" value="1"/>
</dbReference>
<dbReference type="Proteomes" id="UP000070700">
    <property type="component" value="Unassembled WGS sequence"/>
</dbReference>
<feature type="transmembrane region" description="Helical" evidence="6">
    <location>
        <begin position="466"/>
        <end position="487"/>
    </location>
</feature>
<evidence type="ECO:0000256" key="3">
    <source>
        <dbReference type="ARBA" id="ARBA00022989"/>
    </source>
</evidence>
<organism evidence="7 8">
    <name type="scientific">Mollisia scopiformis</name>
    <name type="common">Conifer needle endophyte fungus</name>
    <name type="synonym">Phialocephala scopiformis</name>
    <dbReference type="NCBI Taxonomy" id="149040"/>
    <lineage>
        <taxon>Eukaryota</taxon>
        <taxon>Fungi</taxon>
        <taxon>Dikarya</taxon>
        <taxon>Ascomycota</taxon>
        <taxon>Pezizomycotina</taxon>
        <taxon>Leotiomycetes</taxon>
        <taxon>Helotiales</taxon>
        <taxon>Mollisiaceae</taxon>
        <taxon>Mollisia</taxon>
    </lineage>
</organism>
<comment type="subcellular location">
    <subcellularLocation>
        <location evidence="1">Membrane</location>
        <topology evidence="1">Multi-pass membrane protein</topology>
    </subcellularLocation>
</comment>
<dbReference type="GO" id="GO:0046873">
    <property type="term" value="F:metal ion transmembrane transporter activity"/>
    <property type="evidence" value="ECO:0007669"/>
    <property type="project" value="InterPro"/>
</dbReference>
<dbReference type="InterPro" id="IPR002523">
    <property type="entry name" value="MgTranspt_CorA/ZnTranspt_ZntB"/>
</dbReference>
<evidence type="ECO:0000313" key="8">
    <source>
        <dbReference type="Proteomes" id="UP000070700"/>
    </source>
</evidence>
<keyword evidence="4 6" id="KW-0472">Membrane</keyword>
<dbReference type="GO" id="GO:0016020">
    <property type="term" value="C:membrane"/>
    <property type="evidence" value="ECO:0007669"/>
    <property type="project" value="UniProtKB-SubCell"/>
</dbReference>
<dbReference type="GeneID" id="28829564"/>
<evidence type="ECO:0000256" key="4">
    <source>
        <dbReference type="ARBA" id="ARBA00023136"/>
    </source>
</evidence>
<evidence type="ECO:0000256" key="5">
    <source>
        <dbReference type="SAM" id="MobiDB-lite"/>
    </source>
</evidence>
<reference evidence="7 8" key="1">
    <citation type="submission" date="2015-10" db="EMBL/GenBank/DDBJ databases">
        <title>Full genome of DAOMC 229536 Phialocephala scopiformis, a fungal endophyte of spruce producing the potent anti-insectan compound rugulosin.</title>
        <authorList>
            <consortium name="DOE Joint Genome Institute"/>
            <person name="Walker A.K."/>
            <person name="Frasz S.L."/>
            <person name="Seifert K.A."/>
            <person name="Miller J.D."/>
            <person name="Mondo S.J."/>
            <person name="Labutti K."/>
            <person name="Lipzen A."/>
            <person name="Dockter R."/>
            <person name="Kennedy M."/>
            <person name="Grigoriev I.V."/>
            <person name="Spatafora J.W."/>
        </authorList>
    </citation>
    <scope>NUCLEOTIDE SEQUENCE [LARGE SCALE GENOMIC DNA]</scope>
    <source>
        <strain evidence="7 8">CBS 120377</strain>
    </source>
</reference>
<keyword evidence="2 6" id="KW-0812">Transmembrane</keyword>
<protein>
    <submittedName>
        <fullName evidence="7">Uncharacterized protein</fullName>
    </submittedName>
</protein>
<evidence type="ECO:0000256" key="6">
    <source>
        <dbReference type="SAM" id="Phobius"/>
    </source>
</evidence>
<proteinExistence type="predicted"/>
<dbReference type="RefSeq" id="XP_018071073.1">
    <property type="nucleotide sequence ID" value="XM_018219838.1"/>
</dbReference>
<dbReference type="EMBL" id="KQ947415">
    <property type="protein sequence ID" value="KUJ16718.1"/>
    <property type="molecule type" value="Genomic_DNA"/>
</dbReference>
<dbReference type="SUPFAM" id="SSF144083">
    <property type="entry name" value="Magnesium transport protein CorA, transmembrane region"/>
    <property type="match status" value="1"/>
</dbReference>
<keyword evidence="3 6" id="KW-1133">Transmembrane helix</keyword>
<dbReference type="InParanoid" id="A0A194X974"/>
<dbReference type="OrthoDB" id="3231000at2759"/>
<keyword evidence="8" id="KW-1185">Reference proteome</keyword>
<dbReference type="Pfam" id="PF01544">
    <property type="entry name" value="CorA"/>
    <property type="match status" value="1"/>
</dbReference>
<dbReference type="AlphaFoldDB" id="A0A194X974"/>
<dbReference type="STRING" id="149040.A0A194X974"/>
<dbReference type="KEGG" id="psco:LY89DRAFT_733725"/>
<name>A0A194X974_MOLSC</name>
<evidence type="ECO:0000313" key="7">
    <source>
        <dbReference type="EMBL" id="KUJ16718.1"/>
    </source>
</evidence>
<dbReference type="InterPro" id="IPR045863">
    <property type="entry name" value="CorA_TM1_TM2"/>
</dbReference>
<accession>A0A194X974</accession>